<dbReference type="EMBL" id="CAFBOS010000227">
    <property type="protein sequence ID" value="CAB5019951.1"/>
    <property type="molecule type" value="Genomic_DNA"/>
</dbReference>
<dbReference type="EMBL" id="CAFABA010000112">
    <property type="protein sequence ID" value="CAB4835078.1"/>
    <property type="molecule type" value="Genomic_DNA"/>
</dbReference>
<dbReference type="EMBL" id="CAEZYR010000135">
    <property type="protein sequence ID" value="CAB4765167.1"/>
    <property type="molecule type" value="Genomic_DNA"/>
</dbReference>
<sequence length="112" mass="11233">MSAEDARLRTVSTRLVRALVFLTGAAGIAGMIAGSIADNNGVAITFGLLVAAAALVLVVATAINPARPLGTFDTAVASSVESQVQSLVEAGADESVVRNLVRDAVILGRTAG</sequence>
<evidence type="ECO:0000313" key="3">
    <source>
        <dbReference type="EMBL" id="CAB4835078.1"/>
    </source>
</evidence>
<feature type="transmembrane region" description="Helical" evidence="1">
    <location>
        <begin position="42"/>
        <end position="63"/>
    </location>
</feature>
<keyword evidence="1" id="KW-0812">Transmembrane</keyword>
<name>A0A6J7IDB4_9ZZZZ</name>
<feature type="transmembrane region" description="Helical" evidence="1">
    <location>
        <begin position="15"/>
        <end position="36"/>
    </location>
</feature>
<keyword evidence="1" id="KW-0472">Membrane</keyword>
<evidence type="ECO:0000313" key="2">
    <source>
        <dbReference type="EMBL" id="CAB4765167.1"/>
    </source>
</evidence>
<dbReference type="AlphaFoldDB" id="A0A6J7IDB4"/>
<organism evidence="4">
    <name type="scientific">freshwater metagenome</name>
    <dbReference type="NCBI Taxonomy" id="449393"/>
    <lineage>
        <taxon>unclassified sequences</taxon>
        <taxon>metagenomes</taxon>
        <taxon>ecological metagenomes</taxon>
    </lineage>
</organism>
<evidence type="ECO:0000256" key="1">
    <source>
        <dbReference type="SAM" id="Phobius"/>
    </source>
</evidence>
<evidence type="ECO:0000313" key="5">
    <source>
        <dbReference type="EMBL" id="CAB5019951.1"/>
    </source>
</evidence>
<accession>A0A6J7IDB4</accession>
<proteinExistence type="predicted"/>
<evidence type="ECO:0000313" key="4">
    <source>
        <dbReference type="EMBL" id="CAB4928969.1"/>
    </source>
</evidence>
<gene>
    <name evidence="2" type="ORF">UFOPK2754_02709</name>
    <name evidence="3" type="ORF">UFOPK3139_02298</name>
    <name evidence="4" type="ORF">UFOPK3543_02540</name>
    <name evidence="5" type="ORF">UFOPK3967_02698</name>
</gene>
<protein>
    <submittedName>
        <fullName evidence="4">Unannotated protein</fullName>
    </submittedName>
</protein>
<dbReference type="EMBL" id="CAFBMH010000130">
    <property type="protein sequence ID" value="CAB4928969.1"/>
    <property type="molecule type" value="Genomic_DNA"/>
</dbReference>
<keyword evidence="1" id="KW-1133">Transmembrane helix</keyword>
<reference evidence="4" key="1">
    <citation type="submission" date="2020-05" db="EMBL/GenBank/DDBJ databases">
        <authorList>
            <person name="Chiriac C."/>
            <person name="Salcher M."/>
            <person name="Ghai R."/>
            <person name="Kavagutti S V."/>
        </authorList>
    </citation>
    <scope>NUCLEOTIDE SEQUENCE</scope>
</reference>